<proteinExistence type="predicted"/>
<name>A0A6A5USZ8_9PLEO</name>
<gene>
    <name evidence="3" type="ORF">BU23DRAFT_542815</name>
</gene>
<dbReference type="PANTHER" id="PTHR10334">
    <property type="entry name" value="CYSTEINE-RICH SECRETORY PROTEIN-RELATED"/>
    <property type="match status" value="1"/>
</dbReference>
<dbReference type="AlphaFoldDB" id="A0A6A5USZ8"/>
<dbReference type="Proteomes" id="UP000800036">
    <property type="component" value="Unassembled WGS sequence"/>
</dbReference>
<dbReference type="InterPro" id="IPR035940">
    <property type="entry name" value="CAP_sf"/>
</dbReference>
<feature type="domain" description="SCP" evidence="2">
    <location>
        <begin position="93"/>
        <end position="225"/>
    </location>
</feature>
<feature type="chain" id="PRO_5025449749" evidence="1">
    <location>
        <begin position="18"/>
        <end position="229"/>
    </location>
</feature>
<accession>A0A6A5USZ8</accession>
<reference evidence="3" key="1">
    <citation type="journal article" date="2020" name="Stud. Mycol.">
        <title>101 Dothideomycetes genomes: a test case for predicting lifestyles and emergence of pathogens.</title>
        <authorList>
            <person name="Haridas S."/>
            <person name="Albert R."/>
            <person name="Binder M."/>
            <person name="Bloem J."/>
            <person name="Labutti K."/>
            <person name="Salamov A."/>
            <person name="Andreopoulos B."/>
            <person name="Baker S."/>
            <person name="Barry K."/>
            <person name="Bills G."/>
            <person name="Bluhm B."/>
            <person name="Cannon C."/>
            <person name="Castanera R."/>
            <person name="Culley D."/>
            <person name="Daum C."/>
            <person name="Ezra D."/>
            <person name="Gonzalez J."/>
            <person name="Henrissat B."/>
            <person name="Kuo A."/>
            <person name="Liang C."/>
            <person name="Lipzen A."/>
            <person name="Lutzoni F."/>
            <person name="Magnuson J."/>
            <person name="Mondo S."/>
            <person name="Nolan M."/>
            <person name="Ohm R."/>
            <person name="Pangilinan J."/>
            <person name="Park H.-J."/>
            <person name="Ramirez L."/>
            <person name="Alfaro M."/>
            <person name="Sun H."/>
            <person name="Tritt A."/>
            <person name="Yoshinaga Y."/>
            <person name="Zwiers L.-H."/>
            <person name="Turgeon B."/>
            <person name="Goodwin S."/>
            <person name="Spatafora J."/>
            <person name="Crous P."/>
            <person name="Grigoriev I."/>
        </authorList>
    </citation>
    <scope>NUCLEOTIDE SEQUENCE</scope>
    <source>
        <strain evidence="3">CBS 107.79</strain>
    </source>
</reference>
<dbReference type="EMBL" id="ML976732">
    <property type="protein sequence ID" value="KAF1967490.1"/>
    <property type="molecule type" value="Genomic_DNA"/>
</dbReference>
<dbReference type="PRINTS" id="PR00837">
    <property type="entry name" value="V5TPXLIKE"/>
</dbReference>
<keyword evidence="1" id="KW-0732">Signal</keyword>
<dbReference type="InterPro" id="IPR014044">
    <property type="entry name" value="CAP_dom"/>
</dbReference>
<evidence type="ECO:0000259" key="2">
    <source>
        <dbReference type="SMART" id="SM00198"/>
    </source>
</evidence>
<dbReference type="Gene3D" id="3.40.33.10">
    <property type="entry name" value="CAP"/>
    <property type="match status" value="1"/>
</dbReference>
<dbReference type="OrthoDB" id="337038at2759"/>
<evidence type="ECO:0000313" key="3">
    <source>
        <dbReference type="EMBL" id="KAF1967490.1"/>
    </source>
</evidence>
<evidence type="ECO:0000256" key="1">
    <source>
        <dbReference type="SAM" id="SignalP"/>
    </source>
</evidence>
<keyword evidence="4" id="KW-1185">Reference proteome</keyword>
<sequence>MRYSTFAASLFVSSAAAWRLPDFNWGSQGWYPVSSSAVASVVPTKTAVASVTHVATTVVATATPTPTVVADATTKAPTAAGSAATGSSGGLTADEQSALDAHNNARAEVGTADLTWDASLAADALAYAQTLASSGTFEHSGVSDQGENLYMQSNTDSPLTNAVNAFVEEKSSYNGEAISSTNYMIFGHYTQAVWKDTTKVGMGFASGSSGTYVVARYQSPGNFIGEKAY</sequence>
<dbReference type="SUPFAM" id="SSF55797">
    <property type="entry name" value="PR-1-like"/>
    <property type="match status" value="1"/>
</dbReference>
<protein>
    <submittedName>
        <fullName evidence="3">PR-1-like protein</fullName>
    </submittedName>
</protein>
<dbReference type="InterPro" id="IPR001283">
    <property type="entry name" value="CRISP-related"/>
</dbReference>
<dbReference type="SMART" id="SM00198">
    <property type="entry name" value="SCP"/>
    <property type="match status" value="1"/>
</dbReference>
<evidence type="ECO:0000313" key="4">
    <source>
        <dbReference type="Proteomes" id="UP000800036"/>
    </source>
</evidence>
<feature type="signal peptide" evidence="1">
    <location>
        <begin position="1"/>
        <end position="17"/>
    </location>
</feature>
<organism evidence="3 4">
    <name type="scientific">Bimuria novae-zelandiae CBS 107.79</name>
    <dbReference type="NCBI Taxonomy" id="1447943"/>
    <lineage>
        <taxon>Eukaryota</taxon>
        <taxon>Fungi</taxon>
        <taxon>Dikarya</taxon>
        <taxon>Ascomycota</taxon>
        <taxon>Pezizomycotina</taxon>
        <taxon>Dothideomycetes</taxon>
        <taxon>Pleosporomycetidae</taxon>
        <taxon>Pleosporales</taxon>
        <taxon>Massarineae</taxon>
        <taxon>Didymosphaeriaceae</taxon>
        <taxon>Bimuria</taxon>
    </lineage>
</organism>
<dbReference type="Pfam" id="PF00188">
    <property type="entry name" value="CAP"/>
    <property type="match status" value="1"/>
</dbReference>